<dbReference type="Proteomes" id="UP000789702">
    <property type="component" value="Unassembled WGS sequence"/>
</dbReference>
<feature type="non-terminal residue" evidence="1">
    <location>
        <position position="40"/>
    </location>
</feature>
<dbReference type="EMBL" id="CAJVPU010047913">
    <property type="protein sequence ID" value="CAG8754568.1"/>
    <property type="molecule type" value="Genomic_DNA"/>
</dbReference>
<comment type="caution">
    <text evidence="1">The sequence shown here is derived from an EMBL/GenBank/DDBJ whole genome shotgun (WGS) entry which is preliminary data.</text>
</comment>
<keyword evidence="2" id="KW-1185">Reference proteome</keyword>
<name>A0ACA9QIU9_9GLOM</name>
<protein>
    <submittedName>
        <fullName evidence="1">2549_t:CDS:1</fullName>
    </submittedName>
</protein>
<reference evidence="1" key="1">
    <citation type="submission" date="2021-06" db="EMBL/GenBank/DDBJ databases">
        <authorList>
            <person name="Kallberg Y."/>
            <person name="Tangrot J."/>
            <person name="Rosling A."/>
        </authorList>
    </citation>
    <scope>NUCLEOTIDE SEQUENCE</scope>
    <source>
        <strain evidence="1">IL203A</strain>
    </source>
</reference>
<proteinExistence type="predicted"/>
<accession>A0ACA9QIU9</accession>
<organism evidence="1 2">
    <name type="scientific">Dentiscutata heterogama</name>
    <dbReference type="NCBI Taxonomy" id="1316150"/>
    <lineage>
        <taxon>Eukaryota</taxon>
        <taxon>Fungi</taxon>
        <taxon>Fungi incertae sedis</taxon>
        <taxon>Mucoromycota</taxon>
        <taxon>Glomeromycotina</taxon>
        <taxon>Glomeromycetes</taxon>
        <taxon>Diversisporales</taxon>
        <taxon>Gigasporaceae</taxon>
        <taxon>Dentiscutata</taxon>
    </lineage>
</organism>
<gene>
    <name evidence="1" type="ORF">DHETER_LOCUS14853</name>
</gene>
<feature type="non-terminal residue" evidence="1">
    <location>
        <position position="1"/>
    </location>
</feature>
<evidence type="ECO:0000313" key="1">
    <source>
        <dbReference type="EMBL" id="CAG8754568.1"/>
    </source>
</evidence>
<sequence>GSKRNSFNLHNTNRIIRNIKEKALKDFALISQVKRQEIYK</sequence>
<evidence type="ECO:0000313" key="2">
    <source>
        <dbReference type="Proteomes" id="UP000789702"/>
    </source>
</evidence>